<dbReference type="EMBL" id="MU003712">
    <property type="protein sequence ID" value="KAF2804744.1"/>
    <property type="molecule type" value="Genomic_DNA"/>
</dbReference>
<dbReference type="Gene3D" id="3.40.50.720">
    <property type="entry name" value="NAD(P)-binding Rossmann-like Domain"/>
    <property type="match status" value="2"/>
</dbReference>
<dbReference type="SUPFAM" id="SSF51735">
    <property type="entry name" value="NAD(P)-binding Rossmann-fold domains"/>
    <property type="match status" value="1"/>
</dbReference>
<name>A0A6A6Y9S4_9PEZI</name>
<dbReference type="SUPFAM" id="SSF53474">
    <property type="entry name" value="alpha/beta-Hydrolases"/>
    <property type="match status" value="1"/>
</dbReference>
<dbReference type="InterPro" id="IPR002347">
    <property type="entry name" value="SDR_fam"/>
</dbReference>
<dbReference type="AlphaFoldDB" id="A0A6A6Y9S4"/>
<dbReference type="Gene3D" id="3.40.50.1820">
    <property type="entry name" value="alpha/beta hydrolase"/>
    <property type="match status" value="1"/>
</dbReference>
<protein>
    <submittedName>
        <fullName evidence="1 3">NAD(P)-binding protein</fullName>
    </submittedName>
</protein>
<reference evidence="3" key="2">
    <citation type="submission" date="2020-04" db="EMBL/GenBank/DDBJ databases">
        <authorList>
            <consortium name="NCBI Genome Project"/>
        </authorList>
    </citation>
    <scope>NUCLEOTIDE SEQUENCE</scope>
    <source>
        <strain evidence="3">CBS 304.34</strain>
    </source>
</reference>
<dbReference type="GeneID" id="54469353"/>
<dbReference type="PANTHER" id="PTHR42820">
    <property type="entry name" value="SHORT-CHAIN DEHYDROGENASE REDUCTASE"/>
    <property type="match status" value="1"/>
</dbReference>
<dbReference type="OrthoDB" id="5840532at2759"/>
<dbReference type="PRINTS" id="PR00081">
    <property type="entry name" value="GDHRDH"/>
</dbReference>
<dbReference type="Pfam" id="PF13561">
    <property type="entry name" value="adh_short_C2"/>
    <property type="match status" value="1"/>
</dbReference>
<proteinExistence type="predicted"/>
<organism evidence="1">
    <name type="scientific">Mytilinidion resinicola</name>
    <dbReference type="NCBI Taxonomy" id="574789"/>
    <lineage>
        <taxon>Eukaryota</taxon>
        <taxon>Fungi</taxon>
        <taxon>Dikarya</taxon>
        <taxon>Ascomycota</taxon>
        <taxon>Pezizomycotina</taxon>
        <taxon>Dothideomycetes</taxon>
        <taxon>Pleosporomycetidae</taxon>
        <taxon>Mytilinidiales</taxon>
        <taxon>Mytilinidiaceae</taxon>
        <taxon>Mytilinidion</taxon>
    </lineage>
</organism>
<keyword evidence="2" id="KW-1185">Reference proteome</keyword>
<dbReference type="InterPro" id="IPR029058">
    <property type="entry name" value="AB_hydrolase_fold"/>
</dbReference>
<evidence type="ECO:0000313" key="2">
    <source>
        <dbReference type="Proteomes" id="UP000504636"/>
    </source>
</evidence>
<evidence type="ECO:0000313" key="1">
    <source>
        <dbReference type="EMBL" id="KAF2804744.1"/>
    </source>
</evidence>
<reference evidence="3" key="3">
    <citation type="submission" date="2025-04" db="UniProtKB">
        <authorList>
            <consortium name="RefSeq"/>
        </authorList>
    </citation>
    <scope>IDENTIFICATION</scope>
    <source>
        <strain evidence="3">CBS 304.34</strain>
    </source>
</reference>
<dbReference type="RefSeq" id="XP_033571708.1">
    <property type="nucleotide sequence ID" value="XM_033728460.1"/>
</dbReference>
<sequence length="439" mass="46907">MSRRSGPLALGIAFIIGGARGLGNAIAVSFAKEGSGGVAIVDIQGEETMNVGKKKVEEYGTKCLTIRADVTKEDDVERAIMEAVAELGRIDYAANFAVQDLNVSGVFFCTKHELRQMMTQTSIEVEPGRDPQLGSIVNCALVNSLQSIAGSAAYTASKHACLGVTKTAALEARSHSIRVNAIPPGFLPTAIVAGLADATSGPGEDMWTAFEARQGRTGQVEEIGDTVVLLTPRMSLVNGHNLFVDGLGGVLALQLAASYPDVLESVIVHEAPTMALLPRAEMNAEIDYCFQVQGIRVTEGAEAAMAFFAKKLVGHEGLKAVDPIVQSGSRRQDQLMFLEFEYIQSTIYCPEMLKIKEAGVRIAVASGTGSGEAAYIRTGVEQARILGCERFRVPGNHTWYSFEPEEFAGHVLKIMNSLEVGKEVEGQVAFGKFDTTCAP</sequence>
<reference evidence="1 3" key="1">
    <citation type="journal article" date="2020" name="Stud. Mycol.">
        <title>101 Dothideomycetes genomes: a test case for predicting lifestyles and emergence of pathogens.</title>
        <authorList>
            <person name="Haridas S."/>
            <person name="Albert R."/>
            <person name="Binder M."/>
            <person name="Bloem J."/>
            <person name="Labutti K."/>
            <person name="Salamov A."/>
            <person name="Andreopoulos B."/>
            <person name="Baker S."/>
            <person name="Barry K."/>
            <person name="Bills G."/>
            <person name="Bluhm B."/>
            <person name="Cannon C."/>
            <person name="Castanera R."/>
            <person name="Culley D."/>
            <person name="Daum C."/>
            <person name="Ezra D."/>
            <person name="Gonzalez J."/>
            <person name="Henrissat B."/>
            <person name="Kuo A."/>
            <person name="Liang C."/>
            <person name="Lipzen A."/>
            <person name="Lutzoni F."/>
            <person name="Magnuson J."/>
            <person name="Mondo S."/>
            <person name="Nolan M."/>
            <person name="Ohm R."/>
            <person name="Pangilinan J."/>
            <person name="Park H.-J."/>
            <person name="Ramirez L."/>
            <person name="Alfaro M."/>
            <person name="Sun H."/>
            <person name="Tritt A."/>
            <person name="Yoshinaga Y."/>
            <person name="Zwiers L.-H."/>
            <person name="Turgeon B."/>
            <person name="Goodwin S."/>
            <person name="Spatafora J."/>
            <person name="Crous P."/>
            <person name="Grigoriev I."/>
        </authorList>
    </citation>
    <scope>NUCLEOTIDE SEQUENCE</scope>
    <source>
        <strain evidence="1 3">CBS 304.34</strain>
    </source>
</reference>
<dbReference type="PANTHER" id="PTHR42820:SF1">
    <property type="entry name" value="SHORT-CHAIN DEHYDROGENASE_REDUCTASE FAMILY PROTEIN"/>
    <property type="match status" value="1"/>
</dbReference>
<dbReference type="Proteomes" id="UP000504636">
    <property type="component" value="Unplaced"/>
</dbReference>
<gene>
    <name evidence="1 3" type="ORF">BDZ99DRAFT_575377</name>
</gene>
<dbReference type="InterPro" id="IPR036291">
    <property type="entry name" value="NAD(P)-bd_dom_sf"/>
</dbReference>
<evidence type="ECO:0000313" key="3">
    <source>
        <dbReference type="RefSeq" id="XP_033571708.1"/>
    </source>
</evidence>
<accession>A0A6A6Y9S4</accession>